<organism evidence="4 5">
    <name type="scientific">Caerostris extrusa</name>
    <name type="common">Bark spider</name>
    <name type="synonym">Caerostris bankana</name>
    <dbReference type="NCBI Taxonomy" id="172846"/>
    <lineage>
        <taxon>Eukaryota</taxon>
        <taxon>Metazoa</taxon>
        <taxon>Ecdysozoa</taxon>
        <taxon>Arthropoda</taxon>
        <taxon>Chelicerata</taxon>
        <taxon>Arachnida</taxon>
        <taxon>Araneae</taxon>
        <taxon>Araneomorphae</taxon>
        <taxon>Entelegynae</taxon>
        <taxon>Araneoidea</taxon>
        <taxon>Araneidae</taxon>
        <taxon>Caerostris</taxon>
    </lineage>
</organism>
<dbReference type="AlphaFoldDB" id="A0AAV4NRX1"/>
<dbReference type="GO" id="GO:0045505">
    <property type="term" value="F:dynein intermediate chain binding"/>
    <property type="evidence" value="ECO:0007669"/>
    <property type="project" value="InterPro"/>
</dbReference>
<dbReference type="PANTHER" id="PTHR46961">
    <property type="entry name" value="DYNEIN HEAVY CHAIN 1, AXONEMAL-LIKE PROTEIN"/>
    <property type="match status" value="1"/>
</dbReference>
<name>A0AAV4NRX1_CAEEX</name>
<dbReference type="Gene3D" id="3.40.50.300">
    <property type="entry name" value="P-loop containing nucleotide triphosphate hydrolases"/>
    <property type="match status" value="1"/>
</dbReference>
<proteinExistence type="inferred from homology"/>
<feature type="region of interest" description="Disordered" evidence="2">
    <location>
        <begin position="286"/>
        <end position="322"/>
    </location>
</feature>
<evidence type="ECO:0000256" key="2">
    <source>
        <dbReference type="SAM" id="MobiDB-lite"/>
    </source>
</evidence>
<feature type="non-terminal residue" evidence="4">
    <location>
        <position position="1"/>
    </location>
</feature>
<accession>A0AAV4NRX1</accession>
<dbReference type="GO" id="GO:0030286">
    <property type="term" value="C:dynein complex"/>
    <property type="evidence" value="ECO:0007669"/>
    <property type="project" value="InterPro"/>
</dbReference>
<evidence type="ECO:0000256" key="1">
    <source>
        <dbReference type="ARBA" id="ARBA00008887"/>
    </source>
</evidence>
<dbReference type="EMBL" id="BPLR01021207">
    <property type="protein sequence ID" value="GIX87143.1"/>
    <property type="molecule type" value="Genomic_DNA"/>
</dbReference>
<evidence type="ECO:0000259" key="3">
    <source>
        <dbReference type="Pfam" id="PF12780"/>
    </source>
</evidence>
<dbReference type="SUPFAM" id="SSF52540">
    <property type="entry name" value="P-loop containing nucleoside triphosphate hydrolases"/>
    <property type="match status" value="1"/>
</dbReference>
<dbReference type="PANTHER" id="PTHR46961:SF19">
    <property type="entry name" value="DYNEIN HEAVY CHAIN 5, AXONEMAL"/>
    <property type="match status" value="1"/>
</dbReference>
<dbReference type="Proteomes" id="UP001054945">
    <property type="component" value="Unassembled WGS sequence"/>
</dbReference>
<dbReference type="GO" id="GO:0007018">
    <property type="term" value="P:microtubule-based movement"/>
    <property type="evidence" value="ECO:0007669"/>
    <property type="project" value="InterPro"/>
</dbReference>
<dbReference type="Pfam" id="PF12780">
    <property type="entry name" value="AAA_8"/>
    <property type="match status" value="2"/>
</dbReference>
<dbReference type="InterPro" id="IPR027417">
    <property type="entry name" value="P-loop_NTPase"/>
</dbReference>
<comment type="caution">
    <text evidence="4">The sequence shown here is derived from an EMBL/GenBank/DDBJ whole genome shotgun (WGS) entry which is preliminary data.</text>
</comment>
<sequence>GHLRSDWRRRGRSGNAQILMSQIIRSPGGHALLVGVGGSGKQSLTKLAAFHCSLQHPTDKFNEELQCHQLLEDLKILYRTTGIRTKGTTFIFTDQALKDECFFGILKQCSDMWSREKLRARSLKFPGIVSGCTVDWFQPWPKEALTSVSRHFLKDFDMQCDQVIKQEVILFMGDMHNFVAEQCNEYYQSFPPRSRYPQVLPVVPRRLPETVRGRSTGRSAARAGGWRTASRSWRRPPFLVGGMKETLAVMEGRGAGVASRRRSRYDNINNKIPSFRISFKTSVGREVSREGQTPQVVRDSVGESQECCPGDSEGDPGGQGHC</sequence>
<dbReference type="InterPro" id="IPR024317">
    <property type="entry name" value="Dynein_heavy_chain_D4_dom"/>
</dbReference>
<dbReference type="InterPro" id="IPR026983">
    <property type="entry name" value="DHC"/>
</dbReference>
<feature type="domain" description="Dynein heavy chain AAA module D4" evidence="3">
    <location>
        <begin position="115"/>
        <end position="190"/>
    </location>
</feature>
<dbReference type="GO" id="GO:0051959">
    <property type="term" value="F:dynein light intermediate chain binding"/>
    <property type="evidence" value="ECO:0007669"/>
    <property type="project" value="InterPro"/>
</dbReference>
<evidence type="ECO:0000313" key="5">
    <source>
        <dbReference type="Proteomes" id="UP001054945"/>
    </source>
</evidence>
<keyword evidence="5" id="KW-1185">Reference proteome</keyword>
<protein>
    <submittedName>
        <fullName evidence="4">Dynein heavy chain 5, axonemal</fullName>
    </submittedName>
</protein>
<feature type="domain" description="Dynein heavy chain AAA module D4" evidence="3">
    <location>
        <begin position="20"/>
        <end position="105"/>
    </location>
</feature>
<comment type="similarity">
    <text evidence="1">Belongs to the dynein heavy chain family.</text>
</comment>
<evidence type="ECO:0000313" key="4">
    <source>
        <dbReference type="EMBL" id="GIX87143.1"/>
    </source>
</evidence>
<gene>
    <name evidence="4" type="primary">DNAH5</name>
    <name evidence="4" type="ORF">CEXT_323681</name>
</gene>
<reference evidence="4 5" key="1">
    <citation type="submission" date="2021-06" db="EMBL/GenBank/DDBJ databases">
        <title>Caerostris extrusa draft genome.</title>
        <authorList>
            <person name="Kono N."/>
            <person name="Arakawa K."/>
        </authorList>
    </citation>
    <scope>NUCLEOTIDE SEQUENCE [LARGE SCALE GENOMIC DNA]</scope>
</reference>